<keyword evidence="8" id="KW-1185">Reference proteome</keyword>
<evidence type="ECO:0000256" key="5">
    <source>
        <dbReference type="ARBA" id="ARBA00023163"/>
    </source>
</evidence>
<comment type="similarity">
    <text evidence="1">Belongs to the sigma-70 factor family. ECF subfamily.</text>
</comment>
<dbReference type="CDD" id="cd06171">
    <property type="entry name" value="Sigma70_r4"/>
    <property type="match status" value="1"/>
</dbReference>
<dbReference type="InterPro" id="IPR013249">
    <property type="entry name" value="RNA_pol_sigma70_r4_t2"/>
</dbReference>
<organism evidence="7 8">
    <name type="scientific">Nocardioides agariphilus</name>
    <dbReference type="NCBI Taxonomy" id="433664"/>
    <lineage>
        <taxon>Bacteria</taxon>
        <taxon>Bacillati</taxon>
        <taxon>Actinomycetota</taxon>
        <taxon>Actinomycetes</taxon>
        <taxon>Propionibacteriales</taxon>
        <taxon>Nocardioidaceae</taxon>
        <taxon>Nocardioides</taxon>
    </lineage>
</organism>
<dbReference type="SUPFAM" id="SSF88659">
    <property type="entry name" value="Sigma3 and sigma4 domains of RNA polymerase sigma factors"/>
    <property type="match status" value="1"/>
</dbReference>
<dbReference type="InterPro" id="IPR014325">
    <property type="entry name" value="RNA_pol_sigma-E_actinobac"/>
</dbReference>
<dbReference type="GO" id="GO:0006352">
    <property type="term" value="P:DNA-templated transcription initiation"/>
    <property type="evidence" value="ECO:0007669"/>
    <property type="project" value="InterPro"/>
</dbReference>
<evidence type="ECO:0000256" key="2">
    <source>
        <dbReference type="ARBA" id="ARBA00023015"/>
    </source>
</evidence>
<dbReference type="InterPro" id="IPR039425">
    <property type="entry name" value="RNA_pol_sigma-70-like"/>
</dbReference>
<dbReference type="InterPro" id="IPR013325">
    <property type="entry name" value="RNA_pol_sigma_r2"/>
</dbReference>
<reference evidence="7" key="1">
    <citation type="submission" date="2020-11" db="EMBL/GenBank/DDBJ databases">
        <title>Nocardioides cynanchi sp. nov., isolated from soil of rhizosphere of Cynanchum wilfordii.</title>
        <authorList>
            <person name="Lee J.-S."/>
            <person name="Suh M.K."/>
            <person name="Kim J.-S."/>
        </authorList>
    </citation>
    <scope>NUCLEOTIDE SEQUENCE</scope>
    <source>
        <strain evidence="7">KCTC 19276</strain>
    </source>
</reference>
<dbReference type="PANTHER" id="PTHR43133">
    <property type="entry name" value="RNA POLYMERASE ECF-TYPE SIGMA FACTO"/>
    <property type="match status" value="1"/>
</dbReference>
<dbReference type="Gene3D" id="1.10.10.10">
    <property type="entry name" value="Winged helix-like DNA-binding domain superfamily/Winged helix DNA-binding domain"/>
    <property type="match status" value="1"/>
</dbReference>
<dbReference type="Proteomes" id="UP000660668">
    <property type="component" value="Unassembled WGS sequence"/>
</dbReference>
<accession>A0A930VP94</accession>
<dbReference type="GO" id="GO:0003677">
    <property type="term" value="F:DNA binding"/>
    <property type="evidence" value="ECO:0007669"/>
    <property type="project" value="UniProtKB-KW"/>
</dbReference>
<dbReference type="NCBIfam" id="TIGR02983">
    <property type="entry name" value="SigE-fam_strep"/>
    <property type="match status" value="1"/>
</dbReference>
<dbReference type="AlphaFoldDB" id="A0A930VP94"/>
<dbReference type="Pfam" id="PF08281">
    <property type="entry name" value="Sigma70_r4_2"/>
    <property type="match status" value="1"/>
</dbReference>
<dbReference type="InterPro" id="IPR014284">
    <property type="entry name" value="RNA_pol_sigma-70_dom"/>
</dbReference>
<dbReference type="Gene3D" id="1.10.1740.10">
    <property type="match status" value="1"/>
</dbReference>
<name>A0A930VP94_9ACTN</name>
<dbReference type="InterPro" id="IPR036388">
    <property type="entry name" value="WH-like_DNA-bd_sf"/>
</dbReference>
<keyword evidence="4" id="KW-0238">DNA-binding</keyword>
<dbReference type="GO" id="GO:0016987">
    <property type="term" value="F:sigma factor activity"/>
    <property type="evidence" value="ECO:0007669"/>
    <property type="project" value="UniProtKB-KW"/>
</dbReference>
<keyword evidence="2" id="KW-0805">Transcription regulation</keyword>
<keyword evidence="5" id="KW-0804">Transcription</keyword>
<dbReference type="SUPFAM" id="SSF88946">
    <property type="entry name" value="Sigma2 domain of RNA polymerase sigma factors"/>
    <property type="match status" value="1"/>
</dbReference>
<evidence type="ECO:0000256" key="1">
    <source>
        <dbReference type="ARBA" id="ARBA00010641"/>
    </source>
</evidence>
<protein>
    <submittedName>
        <fullName evidence="7">SigE family RNA polymerase sigma factor</fullName>
    </submittedName>
</protein>
<dbReference type="EMBL" id="JADKPO010000014">
    <property type="protein sequence ID" value="MBF4768518.1"/>
    <property type="molecule type" value="Genomic_DNA"/>
</dbReference>
<comment type="caution">
    <text evidence="7">The sequence shown here is derived from an EMBL/GenBank/DDBJ whole genome shotgun (WGS) entry which is preliminary data.</text>
</comment>
<evidence type="ECO:0000313" key="8">
    <source>
        <dbReference type="Proteomes" id="UP000660668"/>
    </source>
</evidence>
<evidence type="ECO:0000259" key="6">
    <source>
        <dbReference type="Pfam" id="PF08281"/>
    </source>
</evidence>
<dbReference type="NCBIfam" id="TIGR02937">
    <property type="entry name" value="sigma70-ECF"/>
    <property type="match status" value="1"/>
</dbReference>
<sequence>MDHDAEFSDYAAARWRSLVRAGVLLGCDVIEAEDLAQQTLLRCYLKWSHVERAADREAYVARLQLNLLRQSRRRRWWGERATIALPERATADGTARVDDADALRRALGRLSEPQRQAVVLRYYLHFTEQQIAAATGVARGTVKSRLSRALAELAEDPDLAMLQEGRP</sequence>
<proteinExistence type="inferred from homology"/>
<keyword evidence="3" id="KW-0731">Sigma factor</keyword>
<evidence type="ECO:0000256" key="4">
    <source>
        <dbReference type="ARBA" id="ARBA00023125"/>
    </source>
</evidence>
<dbReference type="PANTHER" id="PTHR43133:SF50">
    <property type="entry name" value="ECF RNA POLYMERASE SIGMA FACTOR SIGM"/>
    <property type="match status" value="1"/>
</dbReference>
<evidence type="ECO:0000256" key="3">
    <source>
        <dbReference type="ARBA" id="ARBA00023082"/>
    </source>
</evidence>
<gene>
    <name evidence="7" type="ORF">ISU10_12155</name>
</gene>
<evidence type="ECO:0000313" key="7">
    <source>
        <dbReference type="EMBL" id="MBF4768518.1"/>
    </source>
</evidence>
<dbReference type="InterPro" id="IPR013324">
    <property type="entry name" value="RNA_pol_sigma_r3/r4-like"/>
</dbReference>
<feature type="domain" description="RNA polymerase sigma factor 70 region 4 type 2" evidence="6">
    <location>
        <begin position="101"/>
        <end position="153"/>
    </location>
</feature>